<reference evidence="1 2" key="1">
    <citation type="submission" date="2014-09" db="EMBL/GenBank/DDBJ databases">
        <title>Sporocytophaga myxococcoides PG-01 genome sequencing.</title>
        <authorList>
            <person name="Liu L."/>
            <person name="Gao P.J."/>
            <person name="Chen G.J."/>
            <person name="Wang L.S."/>
        </authorList>
    </citation>
    <scope>NUCLEOTIDE SEQUENCE [LARGE SCALE GENOMIC DNA]</scope>
    <source>
        <strain evidence="1 2">PG-01</strain>
    </source>
</reference>
<dbReference type="EMBL" id="BBLT01000006">
    <property type="protein sequence ID" value="GAL85925.1"/>
    <property type="molecule type" value="Genomic_DNA"/>
</dbReference>
<accession>A0A098LG28</accession>
<organism evidence="1 2">
    <name type="scientific">Sporocytophaga myxococcoides</name>
    <dbReference type="NCBI Taxonomy" id="153721"/>
    <lineage>
        <taxon>Bacteria</taxon>
        <taxon>Pseudomonadati</taxon>
        <taxon>Bacteroidota</taxon>
        <taxon>Cytophagia</taxon>
        <taxon>Cytophagales</taxon>
        <taxon>Cytophagaceae</taxon>
        <taxon>Sporocytophaga</taxon>
    </lineage>
</organism>
<sequence length="55" mass="6652">MAFGFLFGFYLFFIIINDKILFDDNFIYSQFSLFLKCNFLHNFNSGDIQFFEMPI</sequence>
<evidence type="ECO:0000313" key="1">
    <source>
        <dbReference type="EMBL" id="GAL85925.1"/>
    </source>
</evidence>
<name>A0A098LG28_9BACT</name>
<dbReference type="STRING" id="153721.MYP_3154"/>
<comment type="caution">
    <text evidence="1">The sequence shown here is derived from an EMBL/GenBank/DDBJ whole genome shotgun (WGS) entry which is preliminary data.</text>
</comment>
<proteinExistence type="predicted"/>
<keyword evidence="2" id="KW-1185">Reference proteome</keyword>
<evidence type="ECO:0000313" key="2">
    <source>
        <dbReference type="Proteomes" id="UP000030185"/>
    </source>
</evidence>
<gene>
    <name evidence="1" type="ORF">MYP_3154</name>
</gene>
<dbReference type="AlphaFoldDB" id="A0A098LG28"/>
<dbReference type="Proteomes" id="UP000030185">
    <property type="component" value="Unassembled WGS sequence"/>
</dbReference>
<protein>
    <submittedName>
        <fullName evidence="1">Uncharacterized protein</fullName>
    </submittedName>
</protein>